<dbReference type="OrthoDB" id="2864564at2759"/>
<proteinExistence type="predicted"/>
<organism evidence="1 2">
    <name type="scientific">Tetrapyrgos nigripes</name>
    <dbReference type="NCBI Taxonomy" id="182062"/>
    <lineage>
        <taxon>Eukaryota</taxon>
        <taxon>Fungi</taxon>
        <taxon>Dikarya</taxon>
        <taxon>Basidiomycota</taxon>
        <taxon>Agaricomycotina</taxon>
        <taxon>Agaricomycetes</taxon>
        <taxon>Agaricomycetidae</taxon>
        <taxon>Agaricales</taxon>
        <taxon>Marasmiineae</taxon>
        <taxon>Marasmiaceae</taxon>
        <taxon>Tetrapyrgos</taxon>
    </lineage>
</organism>
<comment type="caution">
    <text evidence="1">The sequence shown here is derived from an EMBL/GenBank/DDBJ whole genome shotgun (WGS) entry which is preliminary data.</text>
</comment>
<evidence type="ECO:0000313" key="1">
    <source>
        <dbReference type="EMBL" id="KAF5369379.1"/>
    </source>
</evidence>
<dbReference type="AlphaFoldDB" id="A0A8H5GQJ5"/>
<protein>
    <submittedName>
        <fullName evidence="1">Uncharacterized protein</fullName>
    </submittedName>
</protein>
<dbReference type="Gene3D" id="3.80.10.10">
    <property type="entry name" value="Ribonuclease Inhibitor"/>
    <property type="match status" value="1"/>
</dbReference>
<dbReference type="Proteomes" id="UP000559256">
    <property type="component" value="Unassembled WGS sequence"/>
</dbReference>
<dbReference type="InterPro" id="IPR032675">
    <property type="entry name" value="LRR_dom_sf"/>
</dbReference>
<keyword evidence="2" id="KW-1185">Reference proteome</keyword>
<accession>A0A8H5GQJ5</accession>
<gene>
    <name evidence="1" type="ORF">D9758_002540</name>
</gene>
<reference evidence="1 2" key="1">
    <citation type="journal article" date="2020" name="ISME J.">
        <title>Uncovering the hidden diversity of litter-decomposition mechanisms in mushroom-forming fungi.</title>
        <authorList>
            <person name="Floudas D."/>
            <person name="Bentzer J."/>
            <person name="Ahren D."/>
            <person name="Johansson T."/>
            <person name="Persson P."/>
            <person name="Tunlid A."/>
        </authorList>
    </citation>
    <scope>NUCLEOTIDE SEQUENCE [LARGE SCALE GENOMIC DNA]</scope>
    <source>
        <strain evidence="1 2">CBS 291.85</strain>
    </source>
</reference>
<sequence>MLDTEKPASFFIEEIANYLDFLSSSRLVAGVQCCTICPFRHPPSQNMYMAEEALLVVLEGLRRFPNLRSLNLRKVTLSVDTINALRRLDVSILDLQSSVEHCIDQPMFENRLPLRDFIFDRNMPFSSNQLSASALSLFLNPDTLKSFFGAQFRAENILVALARSPRPFVALRLLHIGVDVMSQEGLIPALAQCPAIEKVCLHQQLWDLTHCDAPEETLPGDVLPNLTCYEGSHTFATFFCKHHSLRRVALKPSRPMSPKFDDPESICACLGCLGPRVESLDIPGGTLMTEHLLSTISTSFPELRRLSINCYPYYTEPFSRPPQVQHALSEAVLPAGLEEINLGVKIEDDYPKRDVLAHVKLCGQACPGLRIVRIRYGRYPLSKSIVWRRSTMLAEYQKTGVMQPRIEQLRVEPICMAGSPTPCSDNL</sequence>
<evidence type="ECO:0000313" key="2">
    <source>
        <dbReference type="Proteomes" id="UP000559256"/>
    </source>
</evidence>
<dbReference type="SUPFAM" id="SSF52047">
    <property type="entry name" value="RNI-like"/>
    <property type="match status" value="1"/>
</dbReference>
<dbReference type="EMBL" id="JAACJM010000013">
    <property type="protein sequence ID" value="KAF5369379.1"/>
    <property type="molecule type" value="Genomic_DNA"/>
</dbReference>
<name>A0A8H5GQJ5_9AGAR</name>